<reference evidence="3 4" key="1">
    <citation type="journal article" date="2011" name="Stand. Genomic Sci.">
        <title>Complete genome sequence of the gliding, heparinolytic Pedobacter saltans type strain (113).</title>
        <authorList>
            <person name="Liolios K."/>
            <person name="Sikorski J."/>
            <person name="Lu M."/>
            <person name="Nolan M."/>
            <person name="Lapidus A."/>
            <person name="Lucas S."/>
            <person name="Hammon N."/>
            <person name="Deshpande S."/>
            <person name="Cheng J.F."/>
            <person name="Tapia R."/>
            <person name="Han C."/>
            <person name="Goodwin L."/>
            <person name="Pitluck S."/>
            <person name="Huntemann M."/>
            <person name="Ivanova N."/>
            <person name="Pagani I."/>
            <person name="Mavromatis K."/>
            <person name="Ovchinikova G."/>
            <person name="Pati A."/>
            <person name="Chen A."/>
            <person name="Palaniappan K."/>
            <person name="Land M."/>
            <person name="Hauser L."/>
            <person name="Brambilla E.M."/>
            <person name="Kotsyurbenko O."/>
            <person name="Rohde M."/>
            <person name="Tindall B.J."/>
            <person name="Abt B."/>
            <person name="Goker M."/>
            <person name="Detter J.C."/>
            <person name="Woyke T."/>
            <person name="Bristow J."/>
            <person name="Eisen J.A."/>
            <person name="Markowitz V."/>
            <person name="Hugenholtz P."/>
            <person name="Klenk H.P."/>
            <person name="Kyrpides N.C."/>
        </authorList>
    </citation>
    <scope>NUCLEOTIDE SEQUENCE [LARGE SCALE GENOMIC DNA]</scope>
    <source>
        <strain evidence="4">ATCC 51119 / DSM 12145 / JCM 21818 / LMG 10337 / NBRC 100064 / NCIMB 13643</strain>
    </source>
</reference>
<gene>
    <name evidence="3" type="ordered locus">Pedsa_0415</name>
</gene>
<name>F0S5S6_PSESL</name>
<keyword evidence="2" id="KW-0732">Signal</keyword>
<feature type="compositionally biased region" description="Gly residues" evidence="1">
    <location>
        <begin position="307"/>
        <end position="332"/>
    </location>
</feature>
<dbReference type="OrthoDB" id="800068at2"/>
<keyword evidence="4" id="KW-1185">Reference proteome</keyword>
<dbReference type="KEGG" id="psn:Pedsa_0415"/>
<proteinExistence type="predicted"/>
<dbReference type="PROSITE" id="PS51257">
    <property type="entry name" value="PROKAR_LIPOPROTEIN"/>
    <property type="match status" value="1"/>
</dbReference>
<feature type="compositionally biased region" description="Basic and acidic residues" evidence="1">
    <location>
        <begin position="270"/>
        <end position="282"/>
    </location>
</feature>
<evidence type="ECO:0000313" key="3">
    <source>
        <dbReference type="EMBL" id="ADY50997.1"/>
    </source>
</evidence>
<evidence type="ECO:0000256" key="2">
    <source>
        <dbReference type="SAM" id="SignalP"/>
    </source>
</evidence>
<reference evidence="4" key="2">
    <citation type="submission" date="2011-02" db="EMBL/GenBank/DDBJ databases">
        <title>The complete genome of Pedobacter saltans DSM 12145.</title>
        <authorList>
            <consortium name="US DOE Joint Genome Institute (JGI-PGF)"/>
            <person name="Lucas S."/>
            <person name="Copeland A."/>
            <person name="Lapidus A."/>
            <person name="Bruce D."/>
            <person name="Goodwin L."/>
            <person name="Pitluck S."/>
            <person name="Kyrpides N."/>
            <person name="Mavromatis K."/>
            <person name="Pagani I."/>
            <person name="Ivanova N."/>
            <person name="Ovchinnikova G."/>
            <person name="Lu M."/>
            <person name="Detter J.C."/>
            <person name="Han C."/>
            <person name="Land M."/>
            <person name="Hauser L."/>
            <person name="Markowitz V."/>
            <person name="Cheng J.-F."/>
            <person name="Hugenholtz P."/>
            <person name="Woyke T."/>
            <person name="Wu D."/>
            <person name="Tindall B."/>
            <person name="Pomrenke H.G."/>
            <person name="Brambilla E."/>
            <person name="Klenk H.-P."/>
            <person name="Eisen J.A."/>
        </authorList>
    </citation>
    <scope>NUCLEOTIDE SEQUENCE [LARGE SCALE GENOMIC DNA]</scope>
    <source>
        <strain evidence="4">ATCC 51119 / DSM 12145 / JCM 21818 / LMG 10337 / NBRC 100064 / NCIMB 13643</strain>
    </source>
</reference>
<organism evidence="3 4">
    <name type="scientific">Pseudopedobacter saltans (strain ATCC 51119 / DSM 12145 / JCM 21818 / CCUG 39354 / LMG 10337 / NBRC 100064 / NCIMB 13643)</name>
    <name type="common">Pedobacter saltans</name>
    <dbReference type="NCBI Taxonomy" id="762903"/>
    <lineage>
        <taxon>Bacteria</taxon>
        <taxon>Pseudomonadati</taxon>
        <taxon>Bacteroidota</taxon>
        <taxon>Sphingobacteriia</taxon>
        <taxon>Sphingobacteriales</taxon>
        <taxon>Sphingobacteriaceae</taxon>
        <taxon>Pseudopedobacter</taxon>
    </lineage>
</organism>
<dbReference type="RefSeq" id="WP_013631500.1">
    <property type="nucleotide sequence ID" value="NC_015177.1"/>
</dbReference>
<dbReference type="Proteomes" id="UP000000310">
    <property type="component" value="Chromosome"/>
</dbReference>
<dbReference type="eggNOG" id="ENOG502ZB0B">
    <property type="taxonomic scope" value="Bacteria"/>
</dbReference>
<protein>
    <recommendedName>
        <fullName evidence="5">Prolyl-tRNA synthetase</fullName>
    </recommendedName>
</protein>
<feature type="region of interest" description="Disordered" evidence="1">
    <location>
        <begin position="197"/>
        <end position="332"/>
    </location>
</feature>
<evidence type="ECO:0000256" key="1">
    <source>
        <dbReference type="SAM" id="MobiDB-lite"/>
    </source>
</evidence>
<accession>F0S5S6</accession>
<evidence type="ECO:0008006" key="5">
    <source>
        <dbReference type="Google" id="ProtNLM"/>
    </source>
</evidence>
<dbReference type="HOGENOM" id="CLU_836421_0_0_10"/>
<evidence type="ECO:0000313" key="4">
    <source>
        <dbReference type="Proteomes" id="UP000000310"/>
    </source>
</evidence>
<feature type="compositionally biased region" description="Polar residues" evidence="1">
    <location>
        <begin position="211"/>
        <end position="224"/>
    </location>
</feature>
<dbReference type="STRING" id="762903.Pedsa_0415"/>
<dbReference type="EMBL" id="CP002545">
    <property type="protein sequence ID" value="ADY50997.1"/>
    <property type="molecule type" value="Genomic_DNA"/>
</dbReference>
<sequence>MKTKITHILLGSFALVLASCATSQTTVQNASSGDDVYSSNVEAKKITYTPRRIEDYQTSNGNDYYYDEDQNESRIDINRRAPYSWRDSYYDNYLSYDPFYYDPFYSNSWYRPGFSVGLGWNNWGWNSWSIGWNNWGYDPFYYGYGWNSWYYNPWAYNPWYGPYRYNYWGMYSVYNPVYWGGGYYGGLWNGRVVENNPRPSRGVSGVRPDRTGSSSGRVGTNTRSGGRIQMPEGRPSRTEGTVGRPGTSERPGTTRPMTRPESGQSGTRPTRSEAPQRVERPAPTESSRPQSRPERYSPPPQQSPSSWGGGSSSSGGGSSRGSSGGGGGRPSR</sequence>
<dbReference type="AlphaFoldDB" id="F0S5S6"/>
<feature type="chain" id="PRO_5003260119" description="Prolyl-tRNA synthetase" evidence="2">
    <location>
        <begin position="24"/>
        <end position="332"/>
    </location>
</feature>
<feature type="signal peptide" evidence="2">
    <location>
        <begin position="1"/>
        <end position="23"/>
    </location>
</feature>